<dbReference type="SUPFAM" id="SSF52777">
    <property type="entry name" value="CoA-dependent acyltransferases"/>
    <property type="match status" value="1"/>
</dbReference>
<dbReference type="InterPro" id="IPR045851">
    <property type="entry name" value="AMP-bd_C_sf"/>
</dbReference>
<accession>A0ABW1AKN2</accession>
<dbReference type="SMART" id="SM00823">
    <property type="entry name" value="PKS_PP"/>
    <property type="match status" value="1"/>
</dbReference>
<proteinExistence type="predicted"/>
<feature type="domain" description="Carrier" evidence="4">
    <location>
        <begin position="189"/>
        <end position="264"/>
    </location>
</feature>
<dbReference type="InterPro" id="IPR036736">
    <property type="entry name" value="ACP-like_sf"/>
</dbReference>
<dbReference type="InterPro" id="IPR025110">
    <property type="entry name" value="AMP-bd_C"/>
</dbReference>
<name>A0ABW1AKN2_9ACTN</name>
<dbReference type="Proteomes" id="UP001596074">
    <property type="component" value="Unassembled WGS sequence"/>
</dbReference>
<reference evidence="6" key="1">
    <citation type="journal article" date="2019" name="Int. J. Syst. Evol. Microbiol.">
        <title>The Global Catalogue of Microorganisms (GCM) 10K type strain sequencing project: providing services to taxonomists for standard genome sequencing and annotation.</title>
        <authorList>
            <consortium name="The Broad Institute Genomics Platform"/>
            <consortium name="The Broad Institute Genome Sequencing Center for Infectious Disease"/>
            <person name="Wu L."/>
            <person name="Ma J."/>
        </authorList>
    </citation>
    <scope>NUCLEOTIDE SEQUENCE [LARGE SCALE GENOMIC DNA]</scope>
    <source>
        <strain evidence="6">KCTC 42087</strain>
    </source>
</reference>
<organism evidence="5 6">
    <name type="scientific">Actinomadura rugatobispora</name>
    <dbReference type="NCBI Taxonomy" id="1994"/>
    <lineage>
        <taxon>Bacteria</taxon>
        <taxon>Bacillati</taxon>
        <taxon>Actinomycetota</taxon>
        <taxon>Actinomycetes</taxon>
        <taxon>Streptosporangiales</taxon>
        <taxon>Thermomonosporaceae</taxon>
        <taxon>Actinomadura</taxon>
    </lineage>
</organism>
<dbReference type="PROSITE" id="PS50075">
    <property type="entry name" value="CARRIER"/>
    <property type="match status" value="1"/>
</dbReference>
<keyword evidence="2" id="KW-0596">Phosphopantetheine</keyword>
<dbReference type="Gene3D" id="1.10.1200.10">
    <property type="entry name" value="ACP-like"/>
    <property type="match status" value="1"/>
</dbReference>
<keyword evidence="3" id="KW-0597">Phosphoprotein</keyword>
<dbReference type="PROSITE" id="PS00012">
    <property type="entry name" value="PHOSPHOPANTETHEINE"/>
    <property type="match status" value="1"/>
</dbReference>
<dbReference type="RefSeq" id="WP_378293600.1">
    <property type="nucleotide sequence ID" value="NZ_JBHSON010000240.1"/>
</dbReference>
<evidence type="ECO:0000259" key="4">
    <source>
        <dbReference type="PROSITE" id="PS50075"/>
    </source>
</evidence>
<dbReference type="PANTHER" id="PTHR45527">
    <property type="entry name" value="NONRIBOSOMAL PEPTIDE SYNTHETASE"/>
    <property type="match status" value="1"/>
</dbReference>
<dbReference type="Gene3D" id="3.30.300.30">
    <property type="match status" value="1"/>
</dbReference>
<dbReference type="EMBL" id="JBHSON010000240">
    <property type="protein sequence ID" value="MFC5754983.1"/>
    <property type="molecule type" value="Genomic_DNA"/>
</dbReference>
<gene>
    <name evidence="5" type="ORF">ACFPZN_56050</name>
</gene>
<dbReference type="InterPro" id="IPR009081">
    <property type="entry name" value="PP-bd_ACP"/>
</dbReference>
<dbReference type="SUPFAM" id="SSF56801">
    <property type="entry name" value="Acetyl-CoA synthetase-like"/>
    <property type="match status" value="1"/>
</dbReference>
<dbReference type="PANTHER" id="PTHR45527:SF1">
    <property type="entry name" value="FATTY ACID SYNTHASE"/>
    <property type="match status" value="1"/>
</dbReference>
<comment type="cofactor">
    <cofactor evidence="1">
        <name>pantetheine 4'-phosphate</name>
        <dbReference type="ChEBI" id="CHEBI:47942"/>
    </cofactor>
</comment>
<dbReference type="SUPFAM" id="SSF47336">
    <property type="entry name" value="ACP-like"/>
    <property type="match status" value="1"/>
</dbReference>
<evidence type="ECO:0000313" key="6">
    <source>
        <dbReference type="Proteomes" id="UP001596074"/>
    </source>
</evidence>
<dbReference type="Gene3D" id="2.30.38.10">
    <property type="entry name" value="Luciferase, Domain 3"/>
    <property type="match status" value="1"/>
</dbReference>
<dbReference type="Pfam" id="PF00550">
    <property type="entry name" value="PP-binding"/>
    <property type="match status" value="1"/>
</dbReference>
<comment type="caution">
    <text evidence="5">The sequence shown here is derived from an EMBL/GenBank/DDBJ whole genome shotgun (WGS) entry which is preliminary data.</text>
</comment>
<dbReference type="InterPro" id="IPR001242">
    <property type="entry name" value="Condensation_dom"/>
</dbReference>
<evidence type="ECO:0000313" key="5">
    <source>
        <dbReference type="EMBL" id="MFC5754983.1"/>
    </source>
</evidence>
<dbReference type="Pfam" id="PF00668">
    <property type="entry name" value="Condensation"/>
    <property type="match status" value="1"/>
</dbReference>
<dbReference type="Gene3D" id="3.30.559.10">
    <property type="entry name" value="Chloramphenicol acetyltransferase-like domain"/>
    <property type="match status" value="1"/>
</dbReference>
<protein>
    <submittedName>
        <fullName evidence="5">Condensation domain-containing protein</fullName>
    </submittedName>
</protein>
<dbReference type="InterPro" id="IPR020806">
    <property type="entry name" value="PKS_PP-bd"/>
</dbReference>
<evidence type="ECO:0000256" key="2">
    <source>
        <dbReference type="ARBA" id="ARBA00022450"/>
    </source>
</evidence>
<feature type="non-terminal residue" evidence="5">
    <location>
        <position position="428"/>
    </location>
</feature>
<dbReference type="InterPro" id="IPR023213">
    <property type="entry name" value="CAT-like_dom_sf"/>
</dbReference>
<keyword evidence="6" id="KW-1185">Reference proteome</keyword>
<sequence>MWNTRVFVLDEFLQPVPAGVAGELYVAGAQLARGYVGRAGLTAERFVACPFTGAGERMYRTGDLALWNEAGELVFAGRVDEQVKIRGIRIEPGEVEAVLAAHEQVGQVAVIAREDRPGAKRLVAYVVPAEGRTDASASALREYAAARLPEFLVPAAVVVLDALPVMVNGKLDRAALPAPDLAGRMTGRAPATLTEEIVAGLFAEVLGVRRVGAEDSFFELGGDSLLAMRLIARVRAVLEVEVSVRELFAAPTVAGLAGLVDTGRGGARTALTARERPEVVPLSYAQQRMWFLNRLEGTGAGAGYNVPLALRLSGDLDVAALEAALGDVADRHESLRTIFPAVNGVPRQEILHGAAGRPSLAVTRTDEQGLPEAVAVELGYGFEVDRELPWRARLLELSGSEFVLVVVAHHIAVDGWSMDVLVRDLGVA</sequence>
<dbReference type="InterPro" id="IPR006162">
    <property type="entry name" value="Ppantetheine_attach_site"/>
</dbReference>
<dbReference type="Pfam" id="PF13193">
    <property type="entry name" value="AMP-binding_C"/>
    <property type="match status" value="1"/>
</dbReference>
<evidence type="ECO:0000256" key="1">
    <source>
        <dbReference type="ARBA" id="ARBA00001957"/>
    </source>
</evidence>
<evidence type="ECO:0000256" key="3">
    <source>
        <dbReference type="ARBA" id="ARBA00022553"/>
    </source>
</evidence>